<name>A0AAE3H266_9BACT</name>
<dbReference type="EMBL" id="RJUF01000032">
    <property type="protein sequence ID" value="MCP9763592.1"/>
    <property type="molecule type" value="Genomic_DNA"/>
</dbReference>
<dbReference type="PROSITE" id="PS51257">
    <property type="entry name" value="PROKAR_LIPOPROTEIN"/>
    <property type="match status" value="1"/>
</dbReference>
<protein>
    <submittedName>
        <fullName evidence="1">Uncharacterized protein</fullName>
    </submittedName>
</protein>
<keyword evidence="2" id="KW-1185">Reference proteome</keyword>
<proteinExistence type="predicted"/>
<evidence type="ECO:0000313" key="2">
    <source>
        <dbReference type="Proteomes" id="UP001204144"/>
    </source>
</evidence>
<gene>
    <name evidence="1" type="ORF">EGI31_11550</name>
</gene>
<dbReference type="RefSeq" id="WP_255037370.1">
    <property type="nucleotide sequence ID" value="NZ_RJUF01000032.1"/>
</dbReference>
<reference evidence="1 2" key="1">
    <citation type="submission" date="2018-11" db="EMBL/GenBank/DDBJ databases">
        <title>Novel bacteria species description.</title>
        <authorList>
            <person name="Han J.-H."/>
        </authorList>
    </citation>
    <scope>NUCLEOTIDE SEQUENCE [LARGE SCALE GENOMIC DNA]</scope>
    <source>
        <strain evidence="1 2">KCTC23259</strain>
    </source>
</reference>
<comment type="caution">
    <text evidence="1">The sequence shown here is derived from an EMBL/GenBank/DDBJ whole genome shotgun (WGS) entry which is preliminary data.</text>
</comment>
<evidence type="ECO:0000313" key="1">
    <source>
        <dbReference type="EMBL" id="MCP9763592.1"/>
    </source>
</evidence>
<dbReference type="AlphaFoldDB" id="A0AAE3H266"/>
<organism evidence="1 2">
    <name type="scientific">Lacihabitans soyangensis</name>
    <dbReference type="NCBI Taxonomy" id="869394"/>
    <lineage>
        <taxon>Bacteria</taxon>
        <taxon>Pseudomonadati</taxon>
        <taxon>Bacteroidota</taxon>
        <taxon>Cytophagia</taxon>
        <taxon>Cytophagales</taxon>
        <taxon>Leadbetterellaceae</taxon>
        <taxon>Lacihabitans</taxon>
    </lineage>
</organism>
<accession>A0AAE3H266</accession>
<sequence>MPKILLLVFFAGIMVSCQKFESFQENDPSYANEGYFVKTSLSKLELNNLRLEQPRAIGKVSDMFVDEKYLYVAEYAKGVHVFKNPNAVKPEAMAFINVPALRKFTVKDGFLICDSGNDLISFKISGLDLLANRLISVDSLSASTINFGLANRKSDLFTFPNYPIERNVYFECPDSVDFVIEWEKKVMDKKLNCYR</sequence>
<dbReference type="Proteomes" id="UP001204144">
    <property type="component" value="Unassembled WGS sequence"/>
</dbReference>